<evidence type="ECO:0000256" key="2">
    <source>
        <dbReference type="ARBA" id="ARBA00022723"/>
    </source>
</evidence>
<proteinExistence type="inferred from homology"/>
<dbReference type="PANTHER" id="PTHR30502">
    <property type="entry name" value="2-KETO-3-DEOXY-L-RHAMNONATE ALDOLASE"/>
    <property type="match status" value="1"/>
</dbReference>
<evidence type="ECO:0000313" key="6">
    <source>
        <dbReference type="Proteomes" id="UP001447188"/>
    </source>
</evidence>
<feature type="domain" description="HpcH/HpaI aldolase/citrate lyase" evidence="4">
    <location>
        <begin position="62"/>
        <end position="178"/>
    </location>
</feature>
<comment type="caution">
    <text evidence="5">The sequence shown here is derived from an EMBL/GenBank/DDBJ whole genome shotgun (WGS) entry which is preliminary data.</text>
</comment>
<organism evidence="5 6">
    <name type="scientific">Discina gigas</name>
    <dbReference type="NCBI Taxonomy" id="1032678"/>
    <lineage>
        <taxon>Eukaryota</taxon>
        <taxon>Fungi</taxon>
        <taxon>Dikarya</taxon>
        <taxon>Ascomycota</taxon>
        <taxon>Pezizomycotina</taxon>
        <taxon>Pezizomycetes</taxon>
        <taxon>Pezizales</taxon>
        <taxon>Discinaceae</taxon>
        <taxon>Discina</taxon>
    </lineage>
</organism>
<name>A0ABR3G389_9PEZI</name>
<dbReference type="Proteomes" id="UP001447188">
    <property type="component" value="Unassembled WGS sequence"/>
</dbReference>
<evidence type="ECO:0000256" key="1">
    <source>
        <dbReference type="ARBA" id="ARBA00005568"/>
    </source>
</evidence>
<keyword evidence="6" id="KW-1185">Reference proteome</keyword>
<dbReference type="InterPro" id="IPR050251">
    <property type="entry name" value="HpcH-HpaI_aldolase"/>
</dbReference>
<sequence>MTRNSCKHRLMNGEHVIAVNLGGRNLDVMSSLAKFGAHAAFIDCERSGIGLDVATNLILEARVAGITSLVRSWTKEPAVLVQYLDRRADGLVVPHVNTAREVAEIVEVVRYACGEVVAQEKIVIVQIETMEAIRNLEEMLLVPGVDAFLIGPNDLAYDITGQRGVLTSEVETAISEVSSRLRRESRPFGMPGRFENLNAFNSCGARFLYYPMEWLLERALKELSGALDSSGSV</sequence>
<dbReference type="InterPro" id="IPR005000">
    <property type="entry name" value="Aldolase/citrate-lyase_domain"/>
</dbReference>
<protein>
    <recommendedName>
        <fullName evidence="4">HpcH/HpaI aldolase/citrate lyase domain-containing protein</fullName>
    </recommendedName>
</protein>
<dbReference type="SUPFAM" id="SSF51621">
    <property type="entry name" value="Phosphoenolpyruvate/pyruvate domain"/>
    <property type="match status" value="1"/>
</dbReference>
<evidence type="ECO:0000256" key="3">
    <source>
        <dbReference type="ARBA" id="ARBA00023239"/>
    </source>
</evidence>
<dbReference type="Pfam" id="PF03328">
    <property type="entry name" value="HpcH_HpaI"/>
    <property type="match status" value="1"/>
</dbReference>
<dbReference type="Gene3D" id="3.20.20.60">
    <property type="entry name" value="Phosphoenolpyruvate-binding domains"/>
    <property type="match status" value="2"/>
</dbReference>
<comment type="similarity">
    <text evidence="1">Belongs to the HpcH/HpaI aldolase family.</text>
</comment>
<dbReference type="PANTHER" id="PTHR30502:SF0">
    <property type="entry name" value="PHOSPHOENOLPYRUVATE CARBOXYLASE FAMILY PROTEIN"/>
    <property type="match status" value="1"/>
</dbReference>
<evidence type="ECO:0000313" key="5">
    <source>
        <dbReference type="EMBL" id="KAL0630399.1"/>
    </source>
</evidence>
<evidence type="ECO:0000259" key="4">
    <source>
        <dbReference type="Pfam" id="PF03328"/>
    </source>
</evidence>
<reference evidence="5 6" key="1">
    <citation type="submission" date="2024-02" db="EMBL/GenBank/DDBJ databases">
        <title>Discinaceae phylogenomics.</title>
        <authorList>
            <person name="Dirks A.C."/>
            <person name="James T.Y."/>
        </authorList>
    </citation>
    <scope>NUCLEOTIDE SEQUENCE [LARGE SCALE GENOMIC DNA]</scope>
    <source>
        <strain evidence="5 6">ACD0624</strain>
    </source>
</reference>
<dbReference type="InterPro" id="IPR015813">
    <property type="entry name" value="Pyrv/PenolPyrv_kinase-like_dom"/>
</dbReference>
<dbReference type="EMBL" id="JBBBZM010000711">
    <property type="protein sequence ID" value="KAL0630399.1"/>
    <property type="molecule type" value="Genomic_DNA"/>
</dbReference>
<keyword evidence="3" id="KW-0456">Lyase</keyword>
<gene>
    <name evidence="5" type="ORF">Q9L58_010754</name>
</gene>
<keyword evidence="2" id="KW-0479">Metal-binding</keyword>
<accession>A0ABR3G389</accession>
<dbReference type="InterPro" id="IPR040442">
    <property type="entry name" value="Pyrv_kinase-like_dom_sf"/>
</dbReference>